<name>A0AAU9DDX6_9BACT</name>
<evidence type="ECO:0000313" key="2">
    <source>
        <dbReference type="EMBL" id="BDD09100.1"/>
    </source>
</evidence>
<gene>
    <name evidence="2" type="ORF">FUAX_15320</name>
</gene>
<dbReference type="InterPro" id="IPR012334">
    <property type="entry name" value="Pectin_lyas_fold"/>
</dbReference>
<dbReference type="KEGG" id="fax:FUAX_15320"/>
<dbReference type="Gene3D" id="2.60.40.10">
    <property type="entry name" value="Immunoglobulins"/>
    <property type="match status" value="2"/>
</dbReference>
<dbReference type="SUPFAM" id="SSF51126">
    <property type="entry name" value="Pectin lyase-like"/>
    <property type="match status" value="1"/>
</dbReference>
<dbReference type="Gene3D" id="2.160.20.10">
    <property type="entry name" value="Single-stranded right-handed beta-helix, Pectin lyase-like"/>
    <property type="match status" value="1"/>
</dbReference>
<dbReference type="InterPro" id="IPR036116">
    <property type="entry name" value="FN3_sf"/>
</dbReference>
<dbReference type="InterPro" id="IPR011050">
    <property type="entry name" value="Pectin_lyase_fold/virulence"/>
</dbReference>
<evidence type="ECO:0000313" key="3">
    <source>
        <dbReference type="Proteomes" id="UP001348817"/>
    </source>
</evidence>
<evidence type="ECO:0000256" key="1">
    <source>
        <dbReference type="SAM" id="SignalP"/>
    </source>
</evidence>
<dbReference type="InterPro" id="IPR003961">
    <property type="entry name" value="FN3_dom"/>
</dbReference>
<organism evidence="2 3">
    <name type="scientific">Fulvitalea axinellae</name>
    <dbReference type="NCBI Taxonomy" id="1182444"/>
    <lineage>
        <taxon>Bacteria</taxon>
        <taxon>Pseudomonadati</taxon>
        <taxon>Bacteroidota</taxon>
        <taxon>Cytophagia</taxon>
        <taxon>Cytophagales</taxon>
        <taxon>Persicobacteraceae</taxon>
        <taxon>Fulvitalea</taxon>
    </lineage>
</organism>
<dbReference type="CDD" id="cd00063">
    <property type="entry name" value="FN3"/>
    <property type="match status" value="1"/>
</dbReference>
<accession>A0AAU9DDX6</accession>
<reference evidence="2 3" key="1">
    <citation type="submission" date="2021-12" db="EMBL/GenBank/DDBJ databases">
        <title>Genome sequencing of bacteria with rrn-lacking chromosome and rrn-plasmid.</title>
        <authorList>
            <person name="Anda M."/>
            <person name="Iwasaki W."/>
        </authorList>
    </citation>
    <scope>NUCLEOTIDE SEQUENCE [LARGE SCALE GENOMIC DNA]</scope>
    <source>
        <strain evidence="2 3">DSM 100852</strain>
    </source>
</reference>
<dbReference type="EMBL" id="AP025314">
    <property type="protein sequence ID" value="BDD09100.1"/>
    <property type="molecule type" value="Genomic_DNA"/>
</dbReference>
<dbReference type="InterPro" id="IPR013783">
    <property type="entry name" value="Ig-like_fold"/>
</dbReference>
<feature type="signal peptide" evidence="1">
    <location>
        <begin position="1"/>
        <end position="17"/>
    </location>
</feature>
<evidence type="ECO:0008006" key="4">
    <source>
        <dbReference type="Google" id="ProtNLM"/>
    </source>
</evidence>
<proteinExistence type="predicted"/>
<dbReference type="PROSITE" id="PS51257">
    <property type="entry name" value="PROKAR_LIPOPROTEIN"/>
    <property type="match status" value="1"/>
</dbReference>
<dbReference type="RefSeq" id="WP_338394317.1">
    <property type="nucleotide sequence ID" value="NZ_AP025314.1"/>
</dbReference>
<dbReference type="AlphaFoldDB" id="A0AAU9DDX6"/>
<sequence length="498" mass="53860">MKKIIYFLCAGLFLAFAGCGDSDNEGEVLEEKFLEVATDIAADVTEHSATLNAKIISEGKTEIQKAGFYYWVQGNLGSRKEVEATYDKTTKTITAKVSGLNSYTEYAFTVYAEDSEIKEEGDILNLKTTVAPGVTLPSVQNKGITYKDYGKATLTGMILSDGKSSQTTFSFYVWERGTVGKEKSTAAVVEGDNASGTVKGLSPGVEYAFTMVGLNELGASVSDTLYFTTNTQAYVDIDASGNGDGSSWEDAFTSINTAISKVDPGVQLWIAEGLYKEFNIPMKKGYDLYGGFKGTESTLEERDPMTHLTMVGGEEGVESPLARIFVSQYGHKLEQSIIDGLVIQYGDVKNYNASAFYCTQGSPQVRNCVFRHNKGNWAAAIWIQNGATRFDNCIFENNMGYNGGGVGVTFSGSDGTVFNECIFRNNEAINTGRGGVLLSTKGPNPIFRNCIWVDNKAKEGPSHYSENGSGCPEFLGDGNVIEQKDTFVKGKGHGACPI</sequence>
<feature type="chain" id="PRO_5043515824" description="Right handed beta helix region" evidence="1">
    <location>
        <begin position="18"/>
        <end position="498"/>
    </location>
</feature>
<dbReference type="Proteomes" id="UP001348817">
    <property type="component" value="Chromosome"/>
</dbReference>
<dbReference type="SUPFAM" id="SSF49265">
    <property type="entry name" value="Fibronectin type III"/>
    <property type="match status" value="1"/>
</dbReference>
<keyword evidence="1" id="KW-0732">Signal</keyword>
<keyword evidence="3" id="KW-1185">Reference proteome</keyword>
<protein>
    <recommendedName>
        <fullName evidence="4">Right handed beta helix region</fullName>
    </recommendedName>
</protein>